<dbReference type="Gene3D" id="2.60.40.790">
    <property type="match status" value="1"/>
</dbReference>
<dbReference type="OrthoDB" id="1431247at2759"/>
<accession>A0A8J8VYI1</accession>
<name>A0A8J8VYI1_9EURO</name>
<evidence type="ECO:0000256" key="3">
    <source>
        <dbReference type="RuleBase" id="RU003616"/>
    </source>
</evidence>
<dbReference type="EMBL" id="WIWV01000156">
    <property type="protein sequence ID" value="KAF7712723.1"/>
    <property type="molecule type" value="Genomic_DNA"/>
</dbReference>
<evidence type="ECO:0000313" key="7">
    <source>
        <dbReference type="Proteomes" id="UP000631181"/>
    </source>
</evidence>
<comment type="caution">
    <text evidence="6">The sequence shown here is derived from an EMBL/GenBank/DDBJ whole genome shotgun (WGS) entry which is preliminary data.</text>
</comment>
<dbReference type="InterPro" id="IPR002068">
    <property type="entry name" value="A-crystallin/Hsp20_dom"/>
</dbReference>
<evidence type="ECO:0000256" key="4">
    <source>
        <dbReference type="SAM" id="MobiDB-lite"/>
    </source>
</evidence>
<keyword evidence="7" id="KW-1185">Reference proteome</keyword>
<dbReference type="AlphaFoldDB" id="A0A8J8VYI1"/>
<dbReference type="InterPro" id="IPR008978">
    <property type="entry name" value="HSP20-like_chaperone"/>
</dbReference>
<protein>
    <recommendedName>
        <fullName evidence="5">SHSP domain-containing protein</fullName>
    </recommendedName>
</protein>
<comment type="similarity">
    <text evidence="2 3">Belongs to the small heat shock protein (HSP20) family.</text>
</comment>
<keyword evidence="1" id="KW-0346">Stress response</keyword>
<feature type="domain" description="SHSP" evidence="5">
    <location>
        <begin position="56"/>
        <end position="261"/>
    </location>
</feature>
<evidence type="ECO:0000256" key="1">
    <source>
        <dbReference type="ARBA" id="ARBA00023016"/>
    </source>
</evidence>
<evidence type="ECO:0000313" key="6">
    <source>
        <dbReference type="EMBL" id="KAF7712723.1"/>
    </source>
</evidence>
<feature type="compositionally biased region" description="Polar residues" evidence="4">
    <location>
        <begin position="162"/>
        <end position="196"/>
    </location>
</feature>
<dbReference type="PROSITE" id="PS01031">
    <property type="entry name" value="SHSP"/>
    <property type="match status" value="1"/>
</dbReference>
<dbReference type="InterPro" id="IPR031107">
    <property type="entry name" value="Small_HSP"/>
</dbReference>
<organism evidence="6 7">
    <name type="scientific">Penicillium ucsense</name>
    <dbReference type="NCBI Taxonomy" id="2839758"/>
    <lineage>
        <taxon>Eukaryota</taxon>
        <taxon>Fungi</taxon>
        <taxon>Dikarya</taxon>
        <taxon>Ascomycota</taxon>
        <taxon>Pezizomycotina</taxon>
        <taxon>Eurotiomycetes</taxon>
        <taxon>Eurotiomycetidae</taxon>
        <taxon>Eurotiales</taxon>
        <taxon>Aspergillaceae</taxon>
        <taxon>Penicillium</taxon>
    </lineage>
</organism>
<feature type="region of interest" description="Disordered" evidence="4">
    <location>
        <begin position="101"/>
        <end position="203"/>
    </location>
</feature>
<sequence length="261" mass="28662">MAFLSYGSDFTPLFRLLDDYETHRSRAAPSPVSPQSTPALSKCTKSTGSTTPSTPTRRTYFSPAFDVRELNDAYYLDGELPGVDQSNIEIEFTEPQTLVVKGHTERNYSSLNAPATGLTEENGSNTPDDTTPSSSRANSPHRWHQPTVEDDDEDMDGHQSDTRSTTSHHSGATPSAATVQKKQPATRSVVKTGNNDSSSSASSKTEFHYWASERSIGEFQRTFTFPVRVDQDNVRASLKNGILSVIVPKEAAPKTKKIRIC</sequence>
<feature type="compositionally biased region" description="Polar residues" evidence="4">
    <location>
        <begin position="107"/>
        <end position="125"/>
    </location>
</feature>
<dbReference type="Pfam" id="PF00011">
    <property type="entry name" value="HSP20"/>
    <property type="match status" value="1"/>
</dbReference>
<feature type="region of interest" description="Disordered" evidence="4">
    <location>
        <begin position="25"/>
        <end position="59"/>
    </location>
</feature>
<feature type="compositionally biased region" description="Low complexity" evidence="4">
    <location>
        <begin position="41"/>
        <end position="59"/>
    </location>
</feature>
<reference evidence="6" key="1">
    <citation type="journal article" date="2020" name="Front. Microbiol.">
        <title>Gene regulatory networks of Penicillium echinulatum 2HH and Penicillium oxalicum 114-2 inferred by a computational biology approach.</title>
        <authorList>
            <person name="Lenz A.R."/>
            <person name="Galan-Vasquez E."/>
            <person name="Balbinot E."/>
            <person name="De Abreu F.P."/>
            <person name="De Oliveira N.S."/>
            <person name="Da Rosa L.O."/>
            <person name="De Avila E Silva S."/>
            <person name="Camassola M."/>
            <person name="Dillon A.J.P."/>
            <person name="Perez-Rueda E."/>
        </authorList>
    </citation>
    <scope>NUCLEOTIDE SEQUENCE</scope>
    <source>
        <strain evidence="6">S1M29</strain>
    </source>
</reference>
<feature type="compositionally biased region" description="Low complexity" evidence="4">
    <location>
        <begin position="126"/>
        <end position="135"/>
    </location>
</feature>
<gene>
    <name evidence="6" type="ORF">PECM_002272</name>
</gene>
<evidence type="ECO:0000256" key="2">
    <source>
        <dbReference type="PROSITE-ProRule" id="PRU00285"/>
    </source>
</evidence>
<dbReference type="PANTHER" id="PTHR11527">
    <property type="entry name" value="HEAT-SHOCK PROTEIN 20 FAMILY MEMBER"/>
    <property type="match status" value="1"/>
</dbReference>
<dbReference type="CDD" id="cd06464">
    <property type="entry name" value="ACD_sHsps-like"/>
    <property type="match status" value="1"/>
</dbReference>
<evidence type="ECO:0000259" key="5">
    <source>
        <dbReference type="PROSITE" id="PS01031"/>
    </source>
</evidence>
<dbReference type="Proteomes" id="UP000631181">
    <property type="component" value="Unassembled WGS sequence"/>
</dbReference>
<dbReference type="SUPFAM" id="SSF49764">
    <property type="entry name" value="HSP20-like chaperones"/>
    <property type="match status" value="1"/>
</dbReference>
<proteinExistence type="inferred from homology"/>